<sequence length="68" mass="8051">MTAGVEKSDISEPNEDKPKEHKMLWHLSVAHSTAHRHNAPQQRLTTNNQQQQQQQQQRHVLKRGRKRH</sequence>
<name>A0A811V9E6_CERCA</name>
<feature type="compositionally biased region" description="Basic and acidic residues" evidence="1">
    <location>
        <begin position="1"/>
        <end position="23"/>
    </location>
</feature>
<accession>A0A811V9E6</accession>
<gene>
    <name evidence="2" type="ORF">CCAP1982_LOCUS20008</name>
</gene>
<proteinExistence type="predicted"/>
<feature type="compositionally biased region" description="Basic residues" evidence="1">
    <location>
        <begin position="59"/>
        <end position="68"/>
    </location>
</feature>
<evidence type="ECO:0000313" key="3">
    <source>
        <dbReference type="Proteomes" id="UP000606786"/>
    </source>
</evidence>
<protein>
    <submittedName>
        <fullName evidence="2">(Mediterranean fruit fly) hypothetical protein</fullName>
    </submittedName>
</protein>
<dbReference type="EMBL" id="CAJHJT010000056">
    <property type="protein sequence ID" value="CAD7011897.1"/>
    <property type="molecule type" value="Genomic_DNA"/>
</dbReference>
<evidence type="ECO:0000256" key="1">
    <source>
        <dbReference type="SAM" id="MobiDB-lite"/>
    </source>
</evidence>
<evidence type="ECO:0000313" key="2">
    <source>
        <dbReference type="EMBL" id="CAD7011897.1"/>
    </source>
</evidence>
<feature type="compositionally biased region" description="Low complexity" evidence="1">
    <location>
        <begin position="41"/>
        <end position="58"/>
    </location>
</feature>
<dbReference type="Proteomes" id="UP000606786">
    <property type="component" value="Unassembled WGS sequence"/>
</dbReference>
<reference evidence="2" key="1">
    <citation type="submission" date="2020-11" db="EMBL/GenBank/DDBJ databases">
        <authorList>
            <person name="Whitehead M."/>
        </authorList>
    </citation>
    <scope>NUCLEOTIDE SEQUENCE</scope>
    <source>
        <strain evidence="2">EGII</strain>
    </source>
</reference>
<dbReference type="AlphaFoldDB" id="A0A811V9E6"/>
<keyword evidence="3" id="KW-1185">Reference proteome</keyword>
<comment type="caution">
    <text evidence="2">The sequence shown here is derived from an EMBL/GenBank/DDBJ whole genome shotgun (WGS) entry which is preliminary data.</text>
</comment>
<feature type="region of interest" description="Disordered" evidence="1">
    <location>
        <begin position="1"/>
        <end position="68"/>
    </location>
</feature>
<organism evidence="2 3">
    <name type="scientific">Ceratitis capitata</name>
    <name type="common">Mediterranean fruit fly</name>
    <name type="synonym">Tephritis capitata</name>
    <dbReference type="NCBI Taxonomy" id="7213"/>
    <lineage>
        <taxon>Eukaryota</taxon>
        <taxon>Metazoa</taxon>
        <taxon>Ecdysozoa</taxon>
        <taxon>Arthropoda</taxon>
        <taxon>Hexapoda</taxon>
        <taxon>Insecta</taxon>
        <taxon>Pterygota</taxon>
        <taxon>Neoptera</taxon>
        <taxon>Endopterygota</taxon>
        <taxon>Diptera</taxon>
        <taxon>Brachycera</taxon>
        <taxon>Muscomorpha</taxon>
        <taxon>Tephritoidea</taxon>
        <taxon>Tephritidae</taxon>
        <taxon>Ceratitis</taxon>
        <taxon>Ceratitis</taxon>
    </lineage>
</organism>